<keyword evidence="3" id="KW-0449">Lipoprotein</keyword>
<dbReference type="AlphaFoldDB" id="A0A2S6HIJ4"/>
<sequence>MLNRLLKHSVRVALLLCVGLPLANAEETAQQLMERNFFVSKISVMKSQMTMSLISADGQQRDRKIETISKLQSNGIDSNLIVRFQYPADIKGTGFLEMERVDADDDLWIYLPALHKVRRLISNNKKDSFMGSDFSYGEMLPPRVELYKHTLLHSETVENQECFVIESTPASDKVRDDSGYSKKISWLRKDSALEAKVEYYDLLGQLLKVQWTRQPKLVETDKNRWLAQSREMTNVQTGHKTLILLDEIDTEVAISDDMFSTRALESR</sequence>
<accession>A0A2S6HIJ4</accession>
<feature type="domain" description="Uncharacterized protein TP-0789" evidence="2">
    <location>
        <begin position="79"/>
        <end position="265"/>
    </location>
</feature>
<dbReference type="Proteomes" id="UP000240010">
    <property type="component" value="Unassembled WGS sequence"/>
</dbReference>
<protein>
    <submittedName>
        <fullName evidence="3">Outer membrane lipoprotein-sorting protein</fullName>
    </submittedName>
</protein>
<evidence type="ECO:0000259" key="2">
    <source>
        <dbReference type="Pfam" id="PF17131"/>
    </source>
</evidence>
<dbReference type="InterPro" id="IPR033399">
    <property type="entry name" value="TP_0789-like"/>
</dbReference>
<organism evidence="3 4">
    <name type="scientific">Methylobacter tundripaludum</name>
    <dbReference type="NCBI Taxonomy" id="173365"/>
    <lineage>
        <taxon>Bacteria</taxon>
        <taxon>Pseudomonadati</taxon>
        <taxon>Pseudomonadota</taxon>
        <taxon>Gammaproteobacteria</taxon>
        <taxon>Methylococcales</taxon>
        <taxon>Methylococcaceae</taxon>
        <taxon>Methylobacter</taxon>
    </lineage>
</organism>
<dbReference type="Pfam" id="PF17131">
    <property type="entry name" value="LolA_like"/>
    <property type="match status" value="1"/>
</dbReference>
<dbReference type="RefSeq" id="WP_104427988.1">
    <property type="nucleotide sequence ID" value="NZ_PTIZ01000002.1"/>
</dbReference>
<comment type="caution">
    <text evidence="3">The sequence shown here is derived from an EMBL/GenBank/DDBJ whole genome shotgun (WGS) entry which is preliminary data.</text>
</comment>
<gene>
    <name evidence="3" type="ORF">B0F87_102417</name>
</gene>
<dbReference type="CDD" id="cd16329">
    <property type="entry name" value="LolA_like"/>
    <property type="match status" value="1"/>
</dbReference>
<dbReference type="Gene3D" id="2.50.20.10">
    <property type="entry name" value="Lipoprotein localisation LolA/LolB/LppX"/>
    <property type="match status" value="1"/>
</dbReference>
<feature type="signal peptide" evidence="1">
    <location>
        <begin position="1"/>
        <end position="25"/>
    </location>
</feature>
<dbReference type="EMBL" id="PTIZ01000002">
    <property type="protein sequence ID" value="PPK77305.1"/>
    <property type="molecule type" value="Genomic_DNA"/>
</dbReference>
<evidence type="ECO:0000313" key="4">
    <source>
        <dbReference type="Proteomes" id="UP000240010"/>
    </source>
</evidence>
<keyword evidence="1" id="KW-0732">Signal</keyword>
<name>A0A2S6HIJ4_9GAMM</name>
<proteinExistence type="predicted"/>
<evidence type="ECO:0000313" key="3">
    <source>
        <dbReference type="EMBL" id="PPK77305.1"/>
    </source>
</evidence>
<feature type="chain" id="PRO_5015695773" evidence="1">
    <location>
        <begin position="26"/>
        <end position="267"/>
    </location>
</feature>
<evidence type="ECO:0000256" key="1">
    <source>
        <dbReference type="SAM" id="SignalP"/>
    </source>
</evidence>
<reference evidence="3 4" key="1">
    <citation type="submission" date="2018-02" db="EMBL/GenBank/DDBJ databases">
        <title>Subsurface microbial communities from deep shales in Ohio and West Virginia, USA.</title>
        <authorList>
            <person name="Wrighton K."/>
        </authorList>
    </citation>
    <scope>NUCLEOTIDE SEQUENCE [LARGE SCALE GENOMIC DNA]</scope>
    <source>
        <strain evidence="3 4">OWC-DMM</strain>
    </source>
</reference>